<dbReference type="Gene3D" id="1.10.10.1320">
    <property type="entry name" value="Anti-sigma factor, zinc-finger domain"/>
    <property type="match status" value="1"/>
</dbReference>
<protein>
    <recommendedName>
        <fullName evidence="10">Regulator of SigK</fullName>
    </recommendedName>
    <alternativeName>
        <fullName evidence="9">Sigma-K anti-sigma factor RskA</fullName>
    </alternativeName>
</protein>
<feature type="domain" description="Anti-sigma K factor RskA C-terminal" evidence="12">
    <location>
        <begin position="146"/>
        <end position="279"/>
    </location>
</feature>
<dbReference type="InterPro" id="IPR041916">
    <property type="entry name" value="Anti_sigma_zinc_sf"/>
</dbReference>
<dbReference type="Pfam" id="PF10099">
    <property type="entry name" value="RskA_C"/>
    <property type="match status" value="1"/>
</dbReference>
<dbReference type="GO" id="GO:0016989">
    <property type="term" value="F:sigma factor antagonist activity"/>
    <property type="evidence" value="ECO:0007669"/>
    <property type="project" value="TreeGrafter"/>
</dbReference>
<keyword evidence="3" id="KW-1003">Cell membrane</keyword>
<keyword evidence="5 11" id="KW-1133">Transmembrane helix</keyword>
<evidence type="ECO:0000256" key="8">
    <source>
        <dbReference type="ARBA" id="ARBA00023163"/>
    </source>
</evidence>
<evidence type="ECO:0000256" key="5">
    <source>
        <dbReference type="ARBA" id="ARBA00022989"/>
    </source>
</evidence>
<evidence type="ECO:0000256" key="6">
    <source>
        <dbReference type="ARBA" id="ARBA00023015"/>
    </source>
</evidence>
<feature type="transmembrane region" description="Helical" evidence="11">
    <location>
        <begin position="141"/>
        <end position="162"/>
    </location>
</feature>
<dbReference type="InterPro" id="IPR051474">
    <property type="entry name" value="Anti-sigma-K/W_factor"/>
</dbReference>
<reference evidence="13 14" key="1">
    <citation type="submission" date="2018-11" db="EMBL/GenBank/DDBJ databases">
        <title>Sequencing the genomes of 1000 actinobacteria strains.</title>
        <authorList>
            <person name="Klenk H.-P."/>
        </authorList>
    </citation>
    <scope>NUCLEOTIDE SEQUENCE [LARGE SCALE GENOMIC DNA]</scope>
    <source>
        <strain evidence="13 14">DSM 14012</strain>
    </source>
</reference>
<dbReference type="GO" id="GO:0005886">
    <property type="term" value="C:plasma membrane"/>
    <property type="evidence" value="ECO:0007669"/>
    <property type="project" value="UniProtKB-SubCell"/>
</dbReference>
<dbReference type="Proteomes" id="UP000266915">
    <property type="component" value="Unassembled WGS sequence"/>
</dbReference>
<evidence type="ECO:0000313" key="13">
    <source>
        <dbReference type="EMBL" id="ROR81052.1"/>
    </source>
</evidence>
<evidence type="ECO:0000256" key="10">
    <source>
        <dbReference type="ARBA" id="ARBA00030803"/>
    </source>
</evidence>
<keyword evidence="14" id="KW-1185">Reference proteome</keyword>
<dbReference type="PANTHER" id="PTHR37461:SF1">
    <property type="entry name" value="ANTI-SIGMA-K FACTOR RSKA"/>
    <property type="match status" value="1"/>
</dbReference>
<evidence type="ECO:0000256" key="11">
    <source>
        <dbReference type="SAM" id="Phobius"/>
    </source>
</evidence>
<comment type="subcellular location">
    <subcellularLocation>
        <location evidence="2">Cell membrane</location>
    </subcellularLocation>
    <subcellularLocation>
        <location evidence="1">Membrane</location>
        <topology evidence="1">Single-pass membrane protein</topology>
    </subcellularLocation>
</comment>
<evidence type="ECO:0000256" key="3">
    <source>
        <dbReference type="ARBA" id="ARBA00022475"/>
    </source>
</evidence>
<dbReference type="RefSeq" id="WP_085510313.1">
    <property type="nucleotide sequence ID" value="NZ_FXAP01000001.1"/>
</dbReference>
<evidence type="ECO:0000313" key="14">
    <source>
        <dbReference type="Proteomes" id="UP000266915"/>
    </source>
</evidence>
<keyword evidence="7 11" id="KW-0472">Membrane</keyword>
<sequence>MTERDDATDLAAGNALHTLTPREQERFDRLHAEHESVREEAAEFEETVAMLDLAAPPVQPSAALKNSLMAAIQNLPQLPADAPVDAPVAEVQALPTVVPDVDETLVSTPIATPAPAAATTPAAPVAGAAERKAASRWRRSAVGMVVGAAAAVGLIFGGVGLANTFGGGSLTQTVALAEINAASDVQRAKVSMDDATATLVWSGELGKSALLVDGLGSLPSDKVYELWYIGEGGPVSAGTFSAANGTTWRVLDGAMSAGDKVGVTVEPQGGSKQPTTDPIMVIETA</sequence>
<dbReference type="EMBL" id="RKHL01000001">
    <property type="protein sequence ID" value="ROR81052.1"/>
    <property type="molecule type" value="Genomic_DNA"/>
</dbReference>
<proteinExistence type="predicted"/>
<dbReference type="PANTHER" id="PTHR37461">
    <property type="entry name" value="ANTI-SIGMA-K FACTOR RSKA"/>
    <property type="match status" value="1"/>
</dbReference>
<comment type="caution">
    <text evidence="13">The sequence shown here is derived from an EMBL/GenBank/DDBJ whole genome shotgun (WGS) entry which is preliminary data.</text>
</comment>
<dbReference type="AlphaFoldDB" id="A0A3N2C0M5"/>
<organism evidence="13 14">
    <name type="scientific">Plantibacter flavus</name>
    <dbReference type="NCBI Taxonomy" id="150123"/>
    <lineage>
        <taxon>Bacteria</taxon>
        <taxon>Bacillati</taxon>
        <taxon>Actinomycetota</taxon>
        <taxon>Actinomycetes</taxon>
        <taxon>Micrococcales</taxon>
        <taxon>Microbacteriaceae</taxon>
        <taxon>Plantibacter</taxon>
    </lineage>
</organism>
<dbReference type="GO" id="GO:0006417">
    <property type="term" value="P:regulation of translation"/>
    <property type="evidence" value="ECO:0007669"/>
    <property type="project" value="TreeGrafter"/>
</dbReference>
<evidence type="ECO:0000256" key="2">
    <source>
        <dbReference type="ARBA" id="ARBA00004236"/>
    </source>
</evidence>
<accession>A0A3N2C0M5</accession>
<evidence type="ECO:0000256" key="7">
    <source>
        <dbReference type="ARBA" id="ARBA00023136"/>
    </source>
</evidence>
<dbReference type="InterPro" id="IPR018764">
    <property type="entry name" value="RskA_C"/>
</dbReference>
<evidence type="ECO:0000256" key="9">
    <source>
        <dbReference type="ARBA" id="ARBA00029829"/>
    </source>
</evidence>
<evidence type="ECO:0000256" key="1">
    <source>
        <dbReference type="ARBA" id="ARBA00004167"/>
    </source>
</evidence>
<evidence type="ECO:0000256" key="4">
    <source>
        <dbReference type="ARBA" id="ARBA00022692"/>
    </source>
</evidence>
<keyword evidence="8" id="KW-0804">Transcription</keyword>
<keyword evidence="4 11" id="KW-0812">Transmembrane</keyword>
<gene>
    <name evidence="13" type="ORF">EDD42_1100</name>
</gene>
<keyword evidence="6" id="KW-0805">Transcription regulation</keyword>
<evidence type="ECO:0000259" key="12">
    <source>
        <dbReference type="Pfam" id="PF10099"/>
    </source>
</evidence>
<name>A0A3N2C0M5_9MICO</name>